<evidence type="ECO:0000313" key="1">
    <source>
        <dbReference type="EMBL" id="CAG8567861.1"/>
    </source>
</evidence>
<accession>A0ACA9M5S9</accession>
<evidence type="ECO:0000313" key="2">
    <source>
        <dbReference type="Proteomes" id="UP000789525"/>
    </source>
</evidence>
<gene>
    <name evidence="1" type="ORF">ACOLOM_LOCUS5482</name>
</gene>
<dbReference type="Proteomes" id="UP000789525">
    <property type="component" value="Unassembled WGS sequence"/>
</dbReference>
<reference evidence="1" key="1">
    <citation type="submission" date="2021-06" db="EMBL/GenBank/DDBJ databases">
        <authorList>
            <person name="Kallberg Y."/>
            <person name="Tangrot J."/>
            <person name="Rosling A."/>
        </authorList>
    </citation>
    <scope>NUCLEOTIDE SEQUENCE</scope>
    <source>
        <strain evidence="1">CL356</strain>
    </source>
</reference>
<proteinExistence type="predicted"/>
<keyword evidence="2" id="KW-1185">Reference proteome</keyword>
<comment type="caution">
    <text evidence="1">The sequence shown here is derived from an EMBL/GenBank/DDBJ whole genome shotgun (WGS) entry which is preliminary data.</text>
</comment>
<sequence>MPKSLDSLSSASSKYSSRKFRSERSRTPVRRSLNLSSCARSALSAKFNGNNTFQKFKTYNAINKFAKLNEPNTYYRENNIETSNNCKIIPPEDKSGGKFTSPLTIPQAKKAGLIDDIRSPETKLKLISLFQENNNYINLTEIPAYYFSRYHRALEYFGKFKYAMVNELPGILTQITINSVIIIRLAEPFQLPNTDVLPVEFTITKTNEDEFNNCKNEIIQDFRCHERVLGWLKGQGDGNEIDNEERRDISEPVSGEENVRESDITGIHELEKLVEQRMKELNFYKEEGNCKELDFQALRKKLIAEISSTQ</sequence>
<dbReference type="EMBL" id="CAJVPT010010187">
    <property type="protein sequence ID" value="CAG8567861.1"/>
    <property type="molecule type" value="Genomic_DNA"/>
</dbReference>
<protein>
    <submittedName>
        <fullName evidence="1">6768_t:CDS:1</fullName>
    </submittedName>
</protein>
<organism evidence="1 2">
    <name type="scientific">Acaulospora colombiana</name>
    <dbReference type="NCBI Taxonomy" id="27376"/>
    <lineage>
        <taxon>Eukaryota</taxon>
        <taxon>Fungi</taxon>
        <taxon>Fungi incertae sedis</taxon>
        <taxon>Mucoromycota</taxon>
        <taxon>Glomeromycotina</taxon>
        <taxon>Glomeromycetes</taxon>
        <taxon>Diversisporales</taxon>
        <taxon>Acaulosporaceae</taxon>
        <taxon>Acaulospora</taxon>
    </lineage>
</organism>
<name>A0ACA9M5S9_9GLOM</name>